<sequence length="168" mass="17447">MHGLGNCFDIGLGAPPAATNGLVTGKRVHLNNAMGVTVVLVGGVASGGDDLQVDLQQHTAGTGGNTSDLDCITEYWLKSAVAMDNSETWTRFTQAAASEIAVPASANTDIQQNLLVFEVEAASLADGCEWISVNVPDLGAGDKTLAVLYFMRDLQVSRTPANLAALLS</sequence>
<evidence type="ECO:0000313" key="2">
    <source>
        <dbReference type="Proteomes" id="UP000239494"/>
    </source>
</evidence>
<protein>
    <submittedName>
        <fullName evidence="1">Uncharacterized protein</fullName>
    </submittedName>
</protein>
<keyword evidence="2" id="KW-1185">Reference proteome</keyword>
<proteinExistence type="predicted"/>
<evidence type="ECO:0000313" key="1">
    <source>
        <dbReference type="EMBL" id="PRY35348.1"/>
    </source>
</evidence>
<dbReference type="EMBL" id="PVTF01000014">
    <property type="protein sequence ID" value="PRY35348.1"/>
    <property type="molecule type" value="Genomic_DNA"/>
</dbReference>
<dbReference type="Proteomes" id="UP000239494">
    <property type="component" value="Unassembled WGS sequence"/>
</dbReference>
<organism evidence="1 2">
    <name type="scientific">Umezawaea tangerina</name>
    <dbReference type="NCBI Taxonomy" id="84725"/>
    <lineage>
        <taxon>Bacteria</taxon>
        <taxon>Bacillati</taxon>
        <taxon>Actinomycetota</taxon>
        <taxon>Actinomycetes</taxon>
        <taxon>Pseudonocardiales</taxon>
        <taxon>Pseudonocardiaceae</taxon>
        <taxon>Umezawaea</taxon>
    </lineage>
</organism>
<comment type="caution">
    <text evidence="1">The sequence shown here is derived from an EMBL/GenBank/DDBJ whole genome shotgun (WGS) entry which is preliminary data.</text>
</comment>
<accession>A0A2T0SPL4</accession>
<dbReference type="RefSeq" id="WP_106193877.1">
    <property type="nucleotide sequence ID" value="NZ_PVTF01000014.1"/>
</dbReference>
<dbReference type="OrthoDB" id="284429at2"/>
<gene>
    <name evidence="1" type="ORF">CLV43_114266</name>
</gene>
<reference evidence="1 2" key="1">
    <citation type="submission" date="2018-03" db="EMBL/GenBank/DDBJ databases">
        <title>Genomic Encyclopedia of Archaeal and Bacterial Type Strains, Phase II (KMG-II): from individual species to whole genera.</title>
        <authorList>
            <person name="Goeker M."/>
        </authorList>
    </citation>
    <scope>NUCLEOTIDE SEQUENCE [LARGE SCALE GENOMIC DNA]</scope>
    <source>
        <strain evidence="1 2">DSM 44720</strain>
    </source>
</reference>
<name>A0A2T0SPL4_9PSEU</name>
<dbReference type="AlphaFoldDB" id="A0A2T0SPL4"/>